<reference evidence="1 2" key="1">
    <citation type="submission" date="2010-02" db="EMBL/GenBank/DDBJ databases">
        <authorList>
            <person name="Weinstock G."/>
            <person name="Sodergren E."/>
            <person name="Clifton S."/>
            <person name="Fulton L."/>
            <person name="Fulton B."/>
            <person name="Courtney L."/>
            <person name="Fronick C."/>
            <person name="Harrison M."/>
            <person name="Strong C."/>
            <person name="Farmer C."/>
            <person name="Delahaunty K."/>
            <person name="Markovic C."/>
            <person name="Hall O."/>
            <person name="Minx P."/>
            <person name="Tomlinson C."/>
            <person name="Mitreva M."/>
            <person name="Nelson J."/>
            <person name="Hou S."/>
            <person name="Wollam A."/>
            <person name="Pepin K.H."/>
            <person name="Johnson M."/>
            <person name="Bhonagiri V."/>
            <person name="Zhang X."/>
            <person name="Suruliraj S."/>
            <person name="Warren W."/>
            <person name="Chinwalla A."/>
            <person name="Mardis E.R."/>
            <person name="Wilson R.K."/>
        </authorList>
    </citation>
    <scope>NUCLEOTIDE SEQUENCE [LARGE SCALE GENOMIC DNA]</scope>
    <source>
        <strain evidence="1 2">ATCC 29220</strain>
    </source>
</reference>
<dbReference type="AlphaFoldDB" id="D4BGW3"/>
<dbReference type="Proteomes" id="UP000003880">
    <property type="component" value="Unassembled WGS sequence"/>
</dbReference>
<comment type="caution">
    <text evidence="1">The sequence shown here is derived from an EMBL/GenBank/DDBJ whole genome shotgun (WGS) entry which is preliminary data.</text>
</comment>
<organism evidence="1 2">
    <name type="scientific">Citrobacter youngae ATCC 29220</name>
    <dbReference type="NCBI Taxonomy" id="500640"/>
    <lineage>
        <taxon>Bacteria</taxon>
        <taxon>Pseudomonadati</taxon>
        <taxon>Pseudomonadota</taxon>
        <taxon>Gammaproteobacteria</taxon>
        <taxon>Enterobacterales</taxon>
        <taxon>Enterobacteriaceae</taxon>
        <taxon>Citrobacter</taxon>
        <taxon>Citrobacter freundii complex</taxon>
    </lineage>
</organism>
<evidence type="ECO:0000313" key="1">
    <source>
        <dbReference type="EMBL" id="EFE06712.1"/>
    </source>
</evidence>
<protein>
    <submittedName>
        <fullName evidence="1">Uncharacterized protein</fullName>
    </submittedName>
</protein>
<dbReference type="HOGENOM" id="CLU_3231520_0_0_6"/>
<evidence type="ECO:0000313" key="2">
    <source>
        <dbReference type="Proteomes" id="UP000003880"/>
    </source>
</evidence>
<accession>D4BGW3</accession>
<name>D4BGW3_9ENTR</name>
<dbReference type="EMBL" id="ABWL02000021">
    <property type="protein sequence ID" value="EFE06712.1"/>
    <property type="molecule type" value="Genomic_DNA"/>
</dbReference>
<proteinExistence type="predicted"/>
<gene>
    <name evidence="1" type="ORF">CIT292_09768</name>
</gene>
<sequence length="43" mass="4690">MFPIASSSVQKRVQQLKSTTGVFFQPANPVSSGNLPEKFGLHE</sequence>